<proteinExistence type="predicted"/>
<evidence type="ECO:0000313" key="1">
    <source>
        <dbReference type="EMBL" id="SPJ25103.1"/>
    </source>
</evidence>
<dbReference type="AlphaFoldDB" id="A0A2R8BYA6"/>
<dbReference type="InterPro" id="IPR025427">
    <property type="entry name" value="DUF4160"/>
</dbReference>
<accession>A0A2R8BYA6</accession>
<evidence type="ECO:0000313" key="2">
    <source>
        <dbReference type="Proteomes" id="UP000244912"/>
    </source>
</evidence>
<dbReference type="Pfam" id="PF13711">
    <property type="entry name" value="DUF4160"/>
    <property type="match status" value="1"/>
</dbReference>
<dbReference type="RefSeq" id="WP_108894912.1">
    <property type="nucleotide sequence ID" value="NZ_ONZF01000007.1"/>
</dbReference>
<evidence type="ECO:0008006" key="3">
    <source>
        <dbReference type="Google" id="ProtNLM"/>
    </source>
</evidence>
<gene>
    <name evidence="1" type="ORF">PAA8504_02949</name>
</gene>
<name>A0A2R8BYA6_9RHOB</name>
<keyword evidence="2" id="KW-1185">Reference proteome</keyword>
<reference evidence="1 2" key="1">
    <citation type="submission" date="2018-03" db="EMBL/GenBank/DDBJ databases">
        <authorList>
            <person name="Keele B.F."/>
        </authorList>
    </citation>
    <scope>NUCLEOTIDE SEQUENCE [LARGE SCALE GENOMIC DNA]</scope>
    <source>
        <strain evidence="1 2">CECT 8504</strain>
    </source>
</reference>
<protein>
    <recommendedName>
        <fullName evidence="3">DUF4160 domain-containing protein</fullName>
    </recommendedName>
</protein>
<sequence>MPTVFRLDGFRFFFYSNEGDPREPVHIHVMQGRAEAKFWLGHPPELARSAGFDAKTLRRLARLVEDNATRIEEAWHEHFG</sequence>
<dbReference type="EMBL" id="ONZF01000007">
    <property type="protein sequence ID" value="SPJ25103.1"/>
    <property type="molecule type" value="Genomic_DNA"/>
</dbReference>
<dbReference type="Proteomes" id="UP000244912">
    <property type="component" value="Unassembled WGS sequence"/>
</dbReference>
<organism evidence="1 2">
    <name type="scientific">Palleronia abyssalis</name>
    <dbReference type="NCBI Taxonomy" id="1501240"/>
    <lineage>
        <taxon>Bacteria</taxon>
        <taxon>Pseudomonadati</taxon>
        <taxon>Pseudomonadota</taxon>
        <taxon>Alphaproteobacteria</taxon>
        <taxon>Rhodobacterales</taxon>
        <taxon>Roseobacteraceae</taxon>
        <taxon>Palleronia</taxon>
    </lineage>
</organism>
<dbReference type="OrthoDB" id="122670at2"/>